<dbReference type="PROSITE" id="PS00138">
    <property type="entry name" value="SUBTILASE_SER"/>
    <property type="match status" value="1"/>
</dbReference>
<keyword evidence="12" id="KW-1185">Reference proteome</keyword>
<evidence type="ECO:0000256" key="7">
    <source>
        <dbReference type="SAM" id="SignalP"/>
    </source>
</evidence>
<dbReference type="Gene3D" id="2.60.120.380">
    <property type="match status" value="1"/>
</dbReference>
<dbReference type="InterPro" id="IPR034176">
    <property type="entry name" value="Peptidases_S8_13"/>
</dbReference>
<dbReference type="PROSITE" id="PS00136">
    <property type="entry name" value="SUBTILASE_ASP"/>
    <property type="match status" value="1"/>
</dbReference>
<feature type="domain" description="Peptidase S8/S53" evidence="8">
    <location>
        <begin position="148"/>
        <end position="453"/>
    </location>
</feature>
<keyword evidence="7" id="KW-0732">Signal</keyword>
<evidence type="ECO:0000256" key="1">
    <source>
        <dbReference type="ARBA" id="ARBA00011073"/>
    </source>
</evidence>
<dbReference type="InterPro" id="IPR054399">
    <property type="entry name" value="Fervidolysin-like_N_prodom"/>
</dbReference>
<sequence>MQLHKHILRGAAFLSLLSLVGSAHAYDPNRIVVKFRDTSVARMQPAMALRTLAPGAQSVQRMANGTQVLRVGKGQADATIAKLSKHRDVQYAVRDLVLQRAQAVPDDPWYRNYIELDNGRGYKQMQADLYDWRGGVNAPAAWAQGATGKGIVVAVLDTGITAHPDLDANVVAGAGYDFMTDPFQSGRADSTRKPGGWDLGDWEHLSPYLEACKGGKSSWHGTHVAGTIAAVTHNGQYMAGMAYDAKLLPMRVLGHCGGNASDIAAAVTWASGGTVTGVPANATPAEVLNLSLGGPGACPIYMQEAIDGAVARGSTVVVAAGNNDRNAQEFTPANCKNVIVVGASGLTGRRAFYSNWGDIVTVAAPGGGGFLNDQNRGNVWFPGGFIWSTFNSGATGPENPKMEGNVGTSMAAPHVAAIVAMMQSVAPTPYTPAEIATLLADSARMFPMPIDKKIGSGIVDAGLAVEAAKIGFVQPPRPTDLSTHTPIQHIHAKAAQARHFAVTVPENTTRLTLRSYAGTGDADLYLRLGQHAFPDAHDAKSVRPGNNGIVVIDAPAAGKWHVAVHGAKAFSGVSLRATVE</sequence>
<protein>
    <submittedName>
        <fullName evidence="11">S8 family serine peptidase</fullName>
    </submittedName>
</protein>
<dbReference type="InterPro" id="IPR023828">
    <property type="entry name" value="Peptidase_S8_Ser-AS"/>
</dbReference>
<evidence type="ECO:0000259" key="9">
    <source>
        <dbReference type="Pfam" id="PF04151"/>
    </source>
</evidence>
<keyword evidence="3 5" id="KW-0378">Hydrolase</keyword>
<dbReference type="InterPro" id="IPR022398">
    <property type="entry name" value="Peptidase_S8_His-AS"/>
</dbReference>
<feature type="signal peptide" evidence="7">
    <location>
        <begin position="1"/>
        <end position="25"/>
    </location>
</feature>
<feature type="active site" description="Charge relay system" evidence="5">
    <location>
        <position position="157"/>
    </location>
</feature>
<feature type="chain" id="PRO_5046545233" evidence="7">
    <location>
        <begin position="26"/>
        <end position="580"/>
    </location>
</feature>
<dbReference type="InterPro" id="IPR007280">
    <property type="entry name" value="Peptidase_C_arc/bac"/>
</dbReference>
<comment type="similarity">
    <text evidence="1 5 6">Belongs to the peptidase S8 family.</text>
</comment>
<dbReference type="Proteomes" id="UP001165293">
    <property type="component" value="Unassembled WGS sequence"/>
</dbReference>
<reference evidence="11" key="1">
    <citation type="submission" date="2021-10" db="EMBL/GenBank/DDBJ databases">
        <authorList>
            <person name="Lyu M."/>
            <person name="Wang X."/>
            <person name="Meng X."/>
            <person name="Xu K."/>
        </authorList>
    </citation>
    <scope>NUCLEOTIDE SEQUENCE</scope>
    <source>
        <strain evidence="11">A6</strain>
    </source>
</reference>
<feature type="active site" description="Charge relay system" evidence="5">
    <location>
        <position position="220"/>
    </location>
</feature>
<dbReference type="Pfam" id="PF04151">
    <property type="entry name" value="PPC"/>
    <property type="match status" value="1"/>
</dbReference>
<dbReference type="InterPro" id="IPR000209">
    <property type="entry name" value="Peptidase_S8/S53_dom"/>
</dbReference>
<evidence type="ECO:0000313" key="12">
    <source>
        <dbReference type="Proteomes" id="UP001165293"/>
    </source>
</evidence>
<evidence type="ECO:0000256" key="4">
    <source>
        <dbReference type="ARBA" id="ARBA00022825"/>
    </source>
</evidence>
<dbReference type="Gene3D" id="3.40.50.200">
    <property type="entry name" value="Peptidase S8/S53 domain"/>
    <property type="match status" value="1"/>
</dbReference>
<evidence type="ECO:0000256" key="2">
    <source>
        <dbReference type="ARBA" id="ARBA00022670"/>
    </source>
</evidence>
<evidence type="ECO:0000259" key="8">
    <source>
        <dbReference type="Pfam" id="PF00082"/>
    </source>
</evidence>
<keyword evidence="4 5" id="KW-0720">Serine protease</keyword>
<dbReference type="EMBL" id="JAJGAK010000004">
    <property type="protein sequence ID" value="MCC8364358.1"/>
    <property type="molecule type" value="Genomic_DNA"/>
</dbReference>
<dbReference type="InterPro" id="IPR050131">
    <property type="entry name" value="Peptidase_S8_subtilisin-like"/>
</dbReference>
<dbReference type="PROSITE" id="PS51892">
    <property type="entry name" value="SUBTILASE"/>
    <property type="match status" value="1"/>
</dbReference>
<gene>
    <name evidence="11" type="ORF">LK996_14890</name>
</gene>
<feature type="domain" description="Peptidase C-terminal archaeal/bacterial" evidence="9">
    <location>
        <begin position="500"/>
        <end position="566"/>
    </location>
</feature>
<dbReference type="PANTHER" id="PTHR43806">
    <property type="entry name" value="PEPTIDASE S8"/>
    <property type="match status" value="1"/>
</dbReference>
<evidence type="ECO:0000256" key="6">
    <source>
        <dbReference type="RuleBase" id="RU003355"/>
    </source>
</evidence>
<evidence type="ECO:0000256" key="5">
    <source>
        <dbReference type="PROSITE-ProRule" id="PRU01240"/>
    </source>
</evidence>
<accession>A0ABS8JL62</accession>
<evidence type="ECO:0000256" key="3">
    <source>
        <dbReference type="ARBA" id="ARBA00022801"/>
    </source>
</evidence>
<dbReference type="InterPro" id="IPR015500">
    <property type="entry name" value="Peptidase_S8_subtilisin-rel"/>
</dbReference>
<comment type="caution">
    <text evidence="11">The sequence shown here is derived from an EMBL/GenBank/DDBJ whole genome shotgun (WGS) entry which is preliminary data.</text>
</comment>
<evidence type="ECO:0000259" key="10">
    <source>
        <dbReference type="Pfam" id="PF22148"/>
    </source>
</evidence>
<name>A0ABS8JL62_9GAMM</name>
<dbReference type="PANTHER" id="PTHR43806:SF11">
    <property type="entry name" value="CEREVISIN-RELATED"/>
    <property type="match status" value="1"/>
</dbReference>
<dbReference type="InterPro" id="IPR036852">
    <property type="entry name" value="Peptidase_S8/S53_dom_sf"/>
</dbReference>
<dbReference type="PRINTS" id="PR00723">
    <property type="entry name" value="SUBTILISIN"/>
</dbReference>
<keyword evidence="2 5" id="KW-0645">Protease</keyword>
<dbReference type="PROSITE" id="PS00137">
    <property type="entry name" value="SUBTILASE_HIS"/>
    <property type="match status" value="1"/>
</dbReference>
<dbReference type="RefSeq" id="WP_230528150.1">
    <property type="nucleotide sequence ID" value="NZ_JAJGAK010000004.1"/>
</dbReference>
<dbReference type="Pfam" id="PF22148">
    <property type="entry name" value="Fervidolysin_NPro-like"/>
    <property type="match status" value="1"/>
</dbReference>
<dbReference type="InterPro" id="IPR023827">
    <property type="entry name" value="Peptidase_S8_Asp-AS"/>
</dbReference>
<dbReference type="CDD" id="cd07496">
    <property type="entry name" value="Peptidases_S8_13"/>
    <property type="match status" value="1"/>
</dbReference>
<evidence type="ECO:0000313" key="11">
    <source>
        <dbReference type="EMBL" id="MCC8364358.1"/>
    </source>
</evidence>
<proteinExistence type="inferred from homology"/>
<feature type="domain" description="Fervidolysin-like N-terminal prodomain" evidence="10">
    <location>
        <begin position="23"/>
        <end position="92"/>
    </location>
</feature>
<organism evidence="11 12">
    <name type="scientific">Noviluteimonas lactosilytica</name>
    <dbReference type="NCBI Taxonomy" id="2888523"/>
    <lineage>
        <taxon>Bacteria</taxon>
        <taxon>Pseudomonadati</taxon>
        <taxon>Pseudomonadota</taxon>
        <taxon>Gammaproteobacteria</taxon>
        <taxon>Lysobacterales</taxon>
        <taxon>Lysobacteraceae</taxon>
        <taxon>Noviluteimonas</taxon>
    </lineage>
</organism>
<dbReference type="SUPFAM" id="SSF52743">
    <property type="entry name" value="Subtilisin-like"/>
    <property type="match status" value="1"/>
</dbReference>
<feature type="active site" description="Charge relay system" evidence="5">
    <location>
        <position position="409"/>
    </location>
</feature>
<dbReference type="Pfam" id="PF00082">
    <property type="entry name" value="Peptidase_S8"/>
    <property type="match status" value="1"/>
</dbReference>